<dbReference type="InterPro" id="IPR008271">
    <property type="entry name" value="Ser/Thr_kinase_AS"/>
</dbReference>
<reference evidence="7 8" key="1">
    <citation type="submission" date="2014-02" db="EMBL/GenBank/DDBJ databases">
        <title>The small core and large imbalanced accessory genome model reveals a collaborative survival strategy of Sorangium cellulosum strains in nature.</title>
        <authorList>
            <person name="Han K."/>
            <person name="Peng R."/>
            <person name="Blom J."/>
            <person name="Li Y.-Z."/>
        </authorList>
    </citation>
    <scope>NUCLEOTIDE SEQUENCE [LARGE SCALE GENOMIC DNA]</scope>
    <source>
        <strain evidence="7 8">So0157-18</strain>
    </source>
</reference>
<organism evidence="7 8">
    <name type="scientific">Sorangium cellulosum</name>
    <name type="common">Polyangium cellulosum</name>
    <dbReference type="NCBI Taxonomy" id="56"/>
    <lineage>
        <taxon>Bacteria</taxon>
        <taxon>Pseudomonadati</taxon>
        <taxon>Myxococcota</taxon>
        <taxon>Polyangia</taxon>
        <taxon>Polyangiales</taxon>
        <taxon>Polyangiaceae</taxon>
        <taxon>Sorangium</taxon>
    </lineage>
</organism>
<dbReference type="GO" id="GO:0005524">
    <property type="term" value="F:ATP binding"/>
    <property type="evidence" value="ECO:0007669"/>
    <property type="project" value="UniProtKB-UniRule"/>
</dbReference>
<dbReference type="SUPFAM" id="SSF53167">
    <property type="entry name" value="Purine and uridine phosphorylases"/>
    <property type="match status" value="1"/>
</dbReference>
<dbReference type="InterPro" id="IPR000845">
    <property type="entry name" value="Nucleoside_phosphorylase_d"/>
</dbReference>
<dbReference type="PROSITE" id="PS00107">
    <property type="entry name" value="PROTEIN_KINASE_ATP"/>
    <property type="match status" value="1"/>
</dbReference>
<sequence>MDVIVVTIIQPELRAAVAALGLREADREADGAGTIYYRGAVRSAQSGQELQVAVTCVGSAGNPHAAAATRDAIAWGRPRAVLLAGIAAGMRGKVRLGDVVLAERVVSYEPAALVAASAGSRVEARPESEELPHAMNQYVVDYHPDSERLSRLLGRIDGSLPQPPTGAGSELAPTIEIRRGTIASGEKLLRDQAGMQALRELHGKIIAVDMESAGFVAACRRDPILWLIIRGISDFGDAHKDDRLHGIAASRAAAVLADFLAFGLDLAPRPPTRQRRQISPRYPDDRTRVLGEQLQDALDRREALAEVGARTAEVDQEIVQIKRQLREGGQLRAGDRLGDERYLLLEPVGRGGFASVWKAQHRARREAVALKVLHPDLAGDVVRRERFLRGARIMTQLDHPAVARVLEPGAEDGGFYYFVMELAQGGDLRRAVLEGRLPKDQVLPLLIRIGEALAHAHTMGVVHRDVKPANILLDESLQPKLTDFDLVNVGDTTGGTRTGALGTVFYAAPECLTQPQHADARADVYGLGMTAMFCLHGAELPLEVIRGPEELIDSLDCDEPVRRLLRQATALKKEQRPADAGAFCEALREALRSTVTGGDAVAKLGTDVLSWVTDGRNDETVWLTQDGDRVRVVARAPASILVAGDQVWIARKRKRAIRLLDIDALAAVRDRLMENDSSRDGLPIVEREIDDVVLINVASGNTLSLSAPAVDEGAGESPHAFELEQSIQLLASVGPYLFVHTGVHGNWGGAHPMYEARFRVLDLRSGADTELLTDTERVQLSREEGQRAMDRLRQRYEDFLGEGEAPELTLFLLSYGHDGALSAEYQFTAPIAYVASDYRWSAYTCSELVHSPKIPASLGEYERAPHLLERHWAKTPRFDNRVRWTAAHLSSHTRALLRRLFHDEGTS</sequence>
<evidence type="ECO:0000259" key="6">
    <source>
        <dbReference type="PROSITE" id="PS50011"/>
    </source>
</evidence>
<dbReference type="PANTHER" id="PTHR43289:SF6">
    <property type="entry name" value="SERINE_THREONINE-PROTEIN KINASE NEKL-3"/>
    <property type="match status" value="1"/>
</dbReference>
<keyword evidence="3" id="KW-0418">Kinase</keyword>
<keyword evidence="4 5" id="KW-0067">ATP-binding</keyword>
<evidence type="ECO:0000256" key="3">
    <source>
        <dbReference type="ARBA" id="ARBA00022777"/>
    </source>
</evidence>
<dbReference type="CDD" id="cd14014">
    <property type="entry name" value="STKc_PknB_like"/>
    <property type="match status" value="1"/>
</dbReference>
<dbReference type="InterPro" id="IPR000719">
    <property type="entry name" value="Prot_kinase_dom"/>
</dbReference>
<evidence type="ECO:0000256" key="1">
    <source>
        <dbReference type="ARBA" id="ARBA00022679"/>
    </source>
</evidence>
<feature type="binding site" evidence="5">
    <location>
        <position position="371"/>
    </location>
    <ligand>
        <name>ATP</name>
        <dbReference type="ChEBI" id="CHEBI:30616"/>
    </ligand>
</feature>
<dbReference type="Gene3D" id="1.10.510.10">
    <property type="entry name" value="Transferase(Phosphotransferase) domain 1"/>
    <property type="match status" value="1"/>
</dbReference>
<dbReference type="Pfam" id="PF01048">
    <property type="entry name" value="PNP_UDP_1"/>
    <property type="match status" value="1"/>
</dbReference>
<dbReference type="InterPro" id="IPR017441">
    <property type="entry name" value="Protein_kinase_ATP_BS"/>
</dbReference>
<dbReference type="InterPro" id="IPR035994">
    <property type="entry name" value="Nucleoside_phosphorylase_sf"/>
</dbReference>
<dbReference type="InterPro" id="IPR011009">
    <property type="entry name" value="Kinase-like_dom_sf"/>
</dbReference>
<dbReference type="GO" id="GO:0004674">
    <property type="term" value="F:protein serine/threonine kinase activity"/>
    <property type="evidence" value="ECO:0007669"/>
    <property type="project" value="TreeGrafter"/>
</dbReference>
<dbReference type="SMART" id="SM00220">
    <property type="entry name" value="S_TKc"/>
    <property type="match status" value="1"/>
</dbReference>
<evidence type="ECO:0000256" key="4">
    <source>
        <dbReference type="ARBA" id="ARBA00022840"/>
    </source>
</evidence>
<dbReference type="Gene3D" id="3.30.200.20">
    <property type="entry name" value="Phosphorylase Kinase, domain 1"/>
    <property type="match status" value="1"/>
</dbReference>
<dbReference type="PROSITE" id="PS00108">
    <property type="entry name" value="PROTEIN_KINASE_ST"/>
    <property type="match status" value="1"/>
</dbReference>
<feature type="domain" description="Protein kinase" evidence="6">
    <location>
        <begin position="342"/>
        <end position="591"/>
    </location>
</feature>
<dbReference type="PROSITE" id="PS50011">
    <property type="entry name" value="PROTEIN_KINASE_DOM"/>
    <property type="match status" value="1"/>
</dbReference>
<evidence type="ECO:0000313" key="8">
    <source>
        <dbReference type="Proteomes" id="UP000075604"/>
    </source>
</evidence>
<comment type="caution">
    <text evidence="7">The sequence shown here is derived from an EMBL/GenBank/DDBJ whole genome shotgun (WGS) entry which is preliminary data.</text>
</comment>
<protein>
    <recommendedName>
        <fullName evidence="6">Protein kinase domain-containing protein</fullName>
    </recommendedName>
</protein>
<name>A0A150PG30_SORCE</name>
<evidence type="ECO:0000256" key="2">
    <source>
        <dbReference type="ARBA" id="ARBA00022741"/>
    </source>
</evidence>
<dbReference type="Gene3D" id="3.40.50.1580">
    <property type="entry name" value="Nucleoside phosphorylase domain"/>
    <property type="match status" value="1"/>
</dbReference>
<keyword evidence="1" id="KW-0808">Transferase</keyword>
<dbReference type="SUPFAM" id="SSF56112">
    <property type="entry name" value="Protein kinase-like (PK-like)"/>
    <property type="match status" value="1"/>
</dbReference>
<dbReference type="PANTHER" id="PTHR43289">
    <property type="entry name" value="MITOGEN-ACTIVATED PROTEIN KINASE KINASE KINASE 20-RELATED"/>
    <property type="match status" value="1"/>
</dbReference>
<dbReference type="EMBL" id="JELX01002665">
    <property type="protein sequence ID" value="KYF54651.1"/>
    <property type="molecule type" value="Genomic_DNA"/>
</dbReference>
<proteinExistence type="predicted"/>
<evidence type="ECO:0000313" key="7">
    <source>
        <dbReference type="EMBL" id="KYF54651.1"/>
    </source>
</evidence>
<dbReference type="Proteomes" id="UP000075604">
    <property type="component" value="Unassembled WGS sequence"/>
</dbReference>
<gene>
    <name evidence="7" type="ORF">BE04_39810</name>
</gene>
<dbReference type="AlphaFoldDB" id="A0A150PG30"/>
<dbReference type="GO" id="GO:0009116">
    <property type="term" value="P:nucleoside metabolic process"/>
    <property type="evidence" value="ECO:0007669"/>
    <property type="project" value="InterPro"/>
</dbReference>
<dbReference type="Pfam" id="PF00069">
    <property type="entry name" value="Pkinase"/>
    <property type="match status" value="1"/>
</dbReference>
<accession>A0A150PG30</accession>
<evidence type="ECO:0000256" key="5">
    <source>
        <dbReference type="PROSITE-ProRule" id="PRU10141"/>
    </source>
</evidence>
<keyword evidence="2 5" id="KW-0547">Nucleotide-binding</keyword>